<name>U6JTR0_9EIME</name>
<dbReference type="RefSeq" id="XP_013351388.1">
    <property type="nucleotide sequence ID" value="XM_013495934.1"/>
</dbReference>
<gene>
    <name evidence="2" type="ORF">EMH_0002220</name>
</gene>
<reference evidence="2" key="2">
    <citation type="submission" date="2013-10" db="EMBL/GenBank/DDBJ databases">
        <authorList>
            <person name="Aslett M."/>
        </authorList>
    </citation>
    <scope>NUCLEOTIDE SEQUENCE [LARGE SCALE GENOMIC DNA]</scope>
    <source>
        <strain evidence="2">Houghton</strain>
    </source>
</reference>
<dbReference type="AlphaFoldDB" id="U6JTR0"/>
<dbReference type="OrthoDB" id="347609at2759"/>
<dbReference type="VEuPathDB" id="ToxoDB:EMH_0002220"/>
<keyword evidence="3" id="KW-1185">Reference proteome</keyword>
<feature type="compositionally biased region" description="Polar residues" evidence="1">
    <location>
        <begin position="1"/>
        <end position="10"/>
    </location>
</feature>
<feature type="region of interest" description="Disordered" evidence="1">
    <location>
        <begin position="1"/>
        <end position="57"/>
    </location>
</feature>
<organism evidence="2 3">
    <name type="scientific">Eimeria mitis</name>
    <dbReference type="NCBI Taxonomy" id="44415"/>
    <lineage>
        <taxon>Eukaryota</taxon>
        <taxon>Sar</taxon>
        <taxon>Alveolata</taxon>
        <taxon>Apicomplexa</taxon>
        <taxon>Conoidasida</taxon>
        <taxon>Coccidia</taxon>
        <taxon>Eucoccidiorida</taxon>
        <taxon>Eimeriorina</taxon>
        <taxon>Eimeriidae</taxon>
        <taxon>Eimeria</taxon>
    </lineage>
</organism>
<dbReference type="GeneID" id="25375288"/>
<dbReference type="Proteomes" id="UP000030744">
    <property type="component" value="Unassembled WGS sequence"/>
</dbReference>
<proteinExistence type="predicted"/>
<feature type="region of interest" description="Disordered" evidence="1">
    <location>
        <begin position="70"/>
        <end position="105"/>
    </location>
</feature>
<reference evidence="2" key="1">
    <citation type="submission" date="2013-10" db="EMBL/GenBank/DDBJ databases">
        <title>Genomic analysis of the causative agents of coccidiosis in chickens.</title>
        <authorList>
            <person name="Reid A.J."/>
            <person name="Blake D."/>
            <person name="Billington K."/>
            <person name="Browne H."/>
            <person name="Dunn M."/>
            <person name="Hung S."/>
            <person name="Kawahara F."/>
            <person name="Miranda-Saavedra D."/>
            <person name="Mourier T."/>
            <person name="Nagra H."/>
            <person name="Otto T.D."/>
            <person name="Rawlings N."/>
            <person name="Sanchez A."/>
            <person name="Sanders M."/>
            <person name="Subramaniam C."/>
            <person name="Tay Y."/>
            <person name="Dear P."/>
            <person name="Doerig C."/>
            <person name="Gruber A."/>
            <person name="Parkinson J."/>
            <person name="Shirley M."/>
            <person name="Wan K.L."/>
            <person name="Berriman M."/>
            <person name="Tomley F."/>
            <person name="Pain A."/>
        </authorList>
    </citation>
    <scope>NUCLEOTIDE SEQUENCE [LARGE SCALE GENOMIC DNA]</scope>
    <source>
        <strain evidence="2">Houghton</strain>
    </source>
</reference>
<feature type="compositionally biased region" description="Low complexity" evidence="1">
    <location>
        <begin position="85"/>
        <end position="97"/>
    </location>
</feature>
<sequence>MQVHVQTEQQLHLGEPLLEGRSDLETEDDELGSVETPAFQTSVQPGGPGGLTPGLEPDSWLEAVQSITRSPEAQGVAGASPVTDGASNAGQASASSAPRQGDRGGLKDLLNVGGIQKHPYVRLPVLQKGVVPRPICVPLLFDEIQRRFSHHAYLSTMRKIFALETLNQEHVDVLIDAVERLVTTSWFQSRSKQMRFSPVFAVETLGVYFMVFDALVCASQLLGESMQSHLWWEKFTAAFNTDFKLPDPKSIAQETRRFYVTLARRLAAALDIYKQGMRPPALEVYTLKKLLFCFPLGNHRLKRPTWDPWKRDGQCL</sequence>
<evidence type="ECO:0000313" key="2">
    <source>
        <dbReference type="EMBL" id="CDJ28814.1"/>
    </source>
</evidence>
<accession>U6JTR0</accession>
<evidence type="ECO:0000256" key="1">
    <source>
        <dbReference type="SAM" id="MobiDB-lite"/>
    </source>
</evidence>
<evidence type="ECO:0000313" key="3">
    <source>
        <dbReference type="Proteomes" id="UP000030744"/>
    </source>
</evidence>
<dbReference type="EMBL" id="HG681573">
    <property type="protein sequence ID" value="CDJ28814.1"/>
    <property type="molecule type" value="Genomic_DNA"/>
</dbReference>
<protein>
    <submittedName>
        <fullName evidence="2">Uncharacterized protein</fullName>
    </submittedName>
</protein>